<evidence type="ECO:0000313" key="9">
    <source>
        <dbReference type="EMBL" id="RPM23663.1"/>
    </source>
</evidence>
<protein>
    <submittedName>
        <fullName evidence="9">DUF1049 domain-containing protein</fullName>
    </submittedName>
</protein>
<keyword evidence="3 6" id="KW-1133">Transmembrane helix</keyword>
<reference evidence="9 10" key="4">
    <citation type="submission" date="2019-01" db="EMBL/GenBank/DDBJ databases">
        <title>The Pseudomonas aeruginosa pan-genome provides new insights on its population structure, horizontal gene transfer and pathogenicity.</title>
        <authorList>
            <person name="Freschi L."/>
            <person name="Vincent A.T."/>
            <person name="Jeukens J."/>
            <person name="Emond-Rheault J.-G."/>
            <person name="Kukavica-Ibrulj I."/>
            <person name="Dupont M.-J."/>
            <person name="Charette S.J."/>
            <person name="Boyle B."/>
            <person name="Levesque R.C."/>
        </authorList>
    </citation>
    <scope>NUCLEOTIDE SEQUENCE [LARGE SCALE GENOMIC DNA]</scope>
    <source>
        <strain evidence="9 10">PA-W36</strain>
    </source>
</reference>
<evidence type="ECO:0000256" key="5">
    <source>
        <dbReference type="SAM" id="MobiDB-lite"/>
    </source>
</evidence>
<dbReference type="Proteomes" id="UP000284767">
    <property type="component" value="Unassembled WGS sequence"/>
</dbReference>
<name>Q8GGC7_PSEAI</name>
<evidence type="ECO:0000256" key="6">
    <source>
        <dbReference type="SAM" id="Phobius"/>
    </source>
</evidence>
<dbReference type="RefSeq" id="WP_025982358.1">
    <property type="nucleotide sequence ID" value="NZ_CAADOK010000312.1"/>
</dbReference>
<dbReference type="EMBL" id="NSNE01000001">
    <property type="protein sequence ID" value="RPM23663.1"/>
    <property type="molecule type" value="Genomic_DNA"/>
</dbReference>
<feature type="region of interest" description="Disordered" evidence="5">
    <location>
        <begin position="83"/>
        <end position="104"/>
    </location>
</feature>
<evidence type="ECO:0000259" key="7">
    <source>
        <dbReference type="Pfam" id="PF06305"/>
    </source>
</evidence>
<evidence type="ECO:0000313" key="10">
    <source>
        <dbReference type="Proteomes" id="UP000284767"/>
    </source>
</evidence>
<evidence type="ECO:0000313" key="8">
    <source>
        <dbReference type="EMBL" id="AAO17407.1"/>
    </source>
</evidence>
<evidence type="ECO:0000256" key="2">
    <source>
        <dbReference type="ARBA" id="ARBA00022692"/>
    </source>
</evidence>
<organism evidence="8">
    <name type="scientific">Pseudomonas aeruginosa</name>
    <dbReference type="NCBI Taxonomy" id="287"/>
    <lineage>
        <taxon>Bacteria</taxon>
        <taxon>Pseudomonadati</taxon>
        <taxon>Pseudomonadota</taxon>
        <taxon>Gammaproteobacteria</taxon>
        <taxon>Pseudomonadales</taxon>
        <taxon>Pseudomonadaceae</taxon>
        <taxon>Pseudomonas</taxon>
    </lineage>
</organism>
<proteinExistence type="predicted"/>
<reference evidence="9 10" key="3">
    <citation type="submission" date="2017-08" db="EMBL/GenBank/DDBJ databases">
        <authorList>
            <person name="Feschi L."/>
            <person name="Jeukens J."/>
            <person name="Emond-Rheault J.-G."/>
            <person name="Kukavica-Ibrulj I."/>
            <person name="Boyle B."/>
            <person name="Levesque R.C."/>
        </authorList>
    </citation>
    <scope>NUCLEOTIDE SEQUENCE [LARGE SCALE GENOMIC DNA]</scope>
    <source>
        <strain evidence="9 10">PA-W36</strain>
    </source>
</reference>
<keyword evidence="4 6" id="KW-0472">Membrane</keyword>
<feature type="transmembrane region" description="Helical" evidence="6">
    <location>
        <begin position="35"/>
        <end position="60"/>
    </location>
</feature>
<evidence type="ECO:0000256" key="4">
    <source>
        <dbReference type="ARBA" id="ARBA00023136"/>
    </source>
</evidence>
<sequence>MGGVLFIALLVVVMVLENRQVTHFELFGLLTPELPVVLYVALVFILGGFIGLLAGSSLLARANIRIKAIEKDLAKARKERDSLLARLSSSSDGGSDNGLRRKDS</sequence>
<feature type="compositionally biased region" description="Low complexity" evidence="5">
    <location>
        <begin position="84"/>
        <end position="94"/>
    </location>
</feature>
<dbReference type="InterPro" id="IPR010445">
    <property type="entry name" value="LapA_dom"/>
</dbReference>
<reference evidence="8" key="2">
    <citation type="journal article" date="2003" name="J. Bacteriol.">
        <title>Whole-genome sequence variation among multiple isolates of Pseudomonas aeruginosa.</title>
        <authorList>
            <person name="Spencer D.H."/>
            <person name="Kas A."/>
            <person name="Smith E.E."/>
            <person name="Raymond C.K."/>
            <person name="Sims E.H."/>
            <person name="Hastings M."/>
            <person name="Burns J.L."/>
            <person name="Kaul R."/>
            <person name="Olson M.V."/>
        </authorList>
    </citation>
    <scope>NUCLEOTIDE SEQUENCE</scope>
</reference>
<evidence type="ECO:0000256" key="3">
    <source>
        <dbReference type="ARBA" id="ARBA00022989"/>
    </source>
</evidence>
<keyword evidence="1" id="KW-1003">Cell membrane</keyword>
<dbReference type="GO" id="GO:0005886">
    <property type="term" value="C:plasma membrane"/>
    <property type="evidence" value="ECO:0007669"/>
    <property type="project" value="InterPro"/>
</dbReference>
<feature type="domain" description="Lipopolysaccharide assembly protein A" evidence="7">
    <location>
        <begin position="18"/>
        <end position="80"/>
    </location>
</feature>
<dbReference type="AlphaFoldDB" id="Q8GGC7"/>
<keyword evidence="2 6" id="KW-0812">Transmembrane</keyword>
<accession>Q8GGC7</accession>
<dbReference type="EMBL" id="AF540990">
    <property type="protein sequence ID" value="AAO17407.1"/>
    <property type="molecule type" value="Genomic_DNA"/>
</dbReference>
<reference evidence="8" key="1">
    <citation type="submission" date="2002-08" db="EMBL/GenBank/DDBJ databases">
        <authorList>
            <person name="Spencer D."/>
            <person name="Kas A."/>
            <person name="Smith E."/>
            <person name="Raymond C."/>
            <person name="Sims E."/>
            <person name="Hastings M."/>
            <person name="Burns J."/>
            <person name="Kaul R."/>
            <person name="Olson M."/>
        </authorList>
    </citation>
    <scope>NUCLEOTIDE SEQUENCE</scope>
</reference>
<gene>
    <name evidence="9" type="ORF">IPC1295_03695</name>
</gene>
<evidence type="ECO:0000256" key="1">
    <source>
        <dbReference type="ARBA" id="ARBA00022475"/>
    </source>
</evidence>
<dbReference type="Pfam" id="PF06305">
    <property type="entry name" value="LapA_dom"/>
    <property type="match status" value="1"/>
</dbReference>